<reference evidence="6" key="2">
    <citation type="journal article" date="2021" name="PeerJ">
        <title>Extensive microbial diversity within the chicken gut microbiome revealed by metagenomics and culture.</title>
        <authorList>
            <person name="Gilroy R."/>
            <person name="Ravi A."/>
            <person name="Getino M."/>
            <person name="Pursley I."/>
            <person name="Horton D.L."/>
            <person name="Alikhan N.F."/>
            <person name="Baker D."/>
            <person name="Gharbi K."/>
            <person name="Hall N."/>
            <person name="Watson M."/>
            <person name="Adriaenssens E.M."/>
            <person name="Foster-Nyarko E."/>
            <person name="Jarju S."/>
            <person name="Secka A."/>
            <person name="Antonio M."/>
            <person name="Oren A."/>
            <person name="Chaudhuri R.R."/>
            <person name="La Ragione R."/>
            <person name="Hildebrand F."/>
            <person name="Pallen M.J."/>
        </authorList>
    </citation>
    <scope>NUCLEOTIDE SEQUENCE</scope>
    <source>
        <strain evidence="6">ChiW13-3771</strain>
    </source>
</reference>
<keyword evidence="3" id="KW-0547">Nucleotide-binding</keyword>
<comment type="caution">
    <text evidence="6">The sequence shown here is derived from an EMBL/GenBank/DDBJ whole genome shotgun (WGS) entry which is preliminary data.</text>
</comment>
<sequence length="297" mass="33138">MLLEIANMKKNYGNIIALNDVSLTLGTGVYGLLGPNGAGKSTLIQIVTGNLQATSGEIFYNGINIKNCEKEYKKRLGYVPQNQGIYENFSAKKFLEYMAVLKAIAKKEIGSEVQRVLEIVGLLEVQHRKLGSFSGGMRQRILIAQALLGNPELIILDEPTAGLDPKERIKIRNFISRIAENKIILIATHVVSDVESIAKEIVLLGQGMIQKKGTPKDLCEWLNDGVLECIVNSEQFEQLEQEAVISNLQEMPDGNLQVRLLGDGRKRKQLEERQIQVVSRFPNLQEVYLAVFTEKSK</sequence>
<dbReference type="InterPro" id="IPR003439">
    <property type="entry name" value="ABC_transporter-like_ATP-bd"/>
</dbReference>
<proteinExistence type="inferred from homology"/>
<dbReference type="PANTHER" id="PTHR43335">
    <property type="entry name" value="ABC TRANSPORTER, ATP-BINDING PROTEIN"/>
    <property type="match status" value="1"/>
</dbReference>
<evidence type="ECO:0000256" key="3">
    <source>
        <dbReference type="ARBA" id="ARBA00022741"/>
    </source>
</evidence>
<dbReference type="InterPro" id="IPR003593">
    <property type="entry name" value="AAA+_ATPase"/>
</dbReference>
<evidence type="ECO:0000256" key="2">
    <source>
        <dbReference type="ARBA" id="ARBA00022448"/>
    </source>
</evidence>
<gene>
    <name evidence="6" type="ORF">IAC96_13445</name>
</gene>
<reference evidence="6" key="1">
    <citation type="submission" date="2020-10" db="EMBL/GenBank/DDBJ databases">
        <authorList>
            <person name="Gilroy R."/>
        </authorList>
    </citation>
    <scope>NUCLEOTIDE SEQUENCE</scope>
    <source>
        <strain evidence="6">ChiW13-3771</strain>
    </source>
</reference>
<dbReference type="GO" id="GO:0016887">
    <property type="term" value="F:ATP hydrolysis activity"/>
    <property type="evidence" value="ECO:0007669"/>
    <property type="project" value="InterPro"/>
</dbReference>
<dbReference type="EMBL" id="DVHN01000193">
    <property type="protein sequence ID" value="HIR89943.1"/>
    <property type="molecule type" value="Genomic_DNA"/>
</dbReference>
<dbReference type="GO" id="GO:0005524">
    <property type="term" value="F:ATP binding"/>
    <property type="evidence" value="ECO:0007669"/>
    <property type="project" value="UniProtKB-KW"/>
</dbReference>
<evidence type="ECO:0000259" key="5">
    <source>
        <dbReference type="PROSITE" id="PS50893"/>
    </source>
</evidence>
<dbReference type="InterPro" id="IPR027417">
    <property type="entry name" value="P-loop_NTPase"/>
</dbReference>
<dbReference type="PANTHER" id="PTHR43335:SF2">
    <property type="entry name" value="ABC TRANSPORTER, ATP-BINDING PROTEIN"/>
    <property type="match status" value="1"/>
</dbReference>
<protein>
    <submittedName>
        <fullName evidence="6">ATP-binding cassette domain-containing protein</fullName>
    </submittedName>
</protein>
<organism evidence="6 7">
    <name type="scientific">Candidatus Fimimorpha faecalis</name>
    <dbReference type="NCBI Taxonomy" id="2840824"/>
    <lineage>
        <taxon>Bacteria</taxon>
        <taxon>Bacillati</taxon>
        <taxon>Bacillota</taxon>
        <taxon>Clostridia</taxon>
        <taxon>Eubacteriales</taxon>
        <taxon>Candidatus Fimimorpha</taxon>
    </lineage>
</organism>
<dbReference type="PROSITE" id="PS50893">
    <property type="entry name" value="ABC_TRANSPORTER_2"/>
    <property type="match status" value="1"/>
</dbReference>
<dbReference type="Gene3D" id="3.40.50.300">
    <property type="entry name" value="P-loop containing nucleotide triphosphate hydrolases"/>
    <property type="match status" value="1"/>
</dbReference>
<dbReference type="SMART" id="SM00382">
    <property type="entry name" value="AAA"/>
    <property type="match status" value="1"/>
</dbReference>
<keyword evidence="4 6" id="KW-0067">ATP-binding</keyword>
<dbReference type="Pfam" id="PF00005">
    <property type="entry name" value="ABC_tran"/>
    <property type="match status" value="1"/>
</dbReference>
<keyword evidence="2" id="KW-0813">Transport</keyword>
<dbReference type="InterPro" id="IPR017871">
    <property type="entry name" value="ABC_transporter-like_CS"/>
</dbReference>
<feature type="domain" description="ABC transporter" evidence="5">
    <location>
        <begin position="3"/>
        <end position="231"/>
    </location>
</feature>
<dbReference type="SUPFAM" id="SSF52540">
    <property type="entry name" value="P-loop containing nucleoside triphosphate hydrolases"/>
    <property type="match status" value="1"/>
</dbReference>
<dbReference type="AlphaFoldDB" id="A0A9D1EHA6"/>
<dbReference type="PROSITE" id="PS00211">
    <property type="entry name" value="ABC_TRANSPORTER_1"/>
    <property type="match status" value="1"/>
</dbReference>
<accession>A0A9D1EHA6</accession>
<name>A0A9D1EHA6_9FIRM</name>
<comment type="similarity">
    <text evidence="1">Belongs to the ABC transporter superfamily.</text>
</comment>
<dbReference type="Proteomes" id="UP000824201">
    <property type="component" value="Unassembled WGS sequence"/>
</dbReference>
<evidence type="ECO:0000313" key="7">
    <source>
        <dbReference type="Proteomes" id="UP000824201"/>
    </source>
</evidence>
<evidence type="ECO:0000313" key="6">
    <source>
        <dbReference type="EMBL" id="HIR89943.1"/>
    </source>
</evidence>
<evidence type="ECO:0000256" key="1">
    <source>
        <dbReference type="ARBA" id="ARBA00005417"/>
    </source>
</evidence>
<evidence type="ECO:0000256" key="4">
    <source>
        <dbReference type="ARBA" id="ARBA00022840"/>
    </source>
</evidence>